<dbReference type="Proteomes" id="UP001169006">
    <property type="component" value="Unassembled WGS sequence"/>
</dbReference>
<gene>
    <name evidence="1" type="ORF">Q2T52_15680</name>
</gene>
<proteinExistence type="predicted"/>
<reference evidence="1" key="2">
    <citation type="submission" date="2023-07" db="EMBL/GenBank/DDBJ databases">
        <authorList>
            <person name="Sun H."/>
        </authorList>
    </citation>
    <scope>NUCLEOTIDE SEQUENCE</scope>
    <source>
        <strain evidence="1">05753</strain>
    </source>
</reference>
<dbReference type="EMBL" id="JAUKWQ010000004">
    <property type="protein sequence ID" value="MDO1583529.1"/>
    <property type="molecule type" value="Genomic_DNA"/>
</dbReference>
<accession>A0ABT8SYI5</accession>
<name>A0ABT8SYI5_9HYPH</name>
<dbReference type="SUPFAM" id="SSF109604">
    <property type="entry name" value="HD-domain/PDEase-like"/>
    <property type="match status" value="1"/>
</dbReference>
<organism evidence="1 2">
    <name type="scientific">Rhizobium oryzicola</name>
    <dbReference type="NCBI Taxonomy" id="1232668"/>
    <lineage>
        <taxon>Bacteria</taxon>
        <taxon>Pseudomonadati</taxon>
        <taxon>Pseudomonadota</taxon>
        <taxon>Alphaproteobacteria</taxon>
        <taxon>Hyphomicrobiales</taxon>
        <taxon>Rhizobiaceae</taxon>
        <taxon>Rhizobium/Agrobacterium group</taxon>
        <taxon>Rhizobium</taxon>
    </lineage>
</organism>
<sequence>MTVIHITLLQRAESIANNAHKGQSDKIGEPFIEHVRRVVALVQGEDSKIVAWLHDVVEKAPGWTPERLAREGFAADILAAIDAMTKRAGEDYFDFVRRAIANPLARPVKRADLLDNLDQMRRMGGDGFKYEEALRILAATD</sequence>
<protein>
    <submittedName>
        <fullName evidence="1">Metal-dependent phosphohydrolase</fullName>
    </submittedName>
</protein>
<keyword evidence="2" id="KW-1185">Reference proteome</keyword>
<reference evidence="1" key="1">
    <citation type="journal article" date="2015" name="Int. J. Syst. Evol. Microbiol.">
        <title>Rhizobium oryzicola sp. nov., potential plant-growth-promoting endophytic bacteria isolated from rice roots.</title>
        <authorList>
            <person name="Zhang X.X."/>
            <person name="Gao J.S."/>
            <person name="Cao Y.H."/>
            <person name="Sheirdil R.A."/>
            <person name="Wang X.C."/>
            <person name="Zhang L."/>
        </authorList>
    </citation>
    <scope>NUCLEOTIDE SEQUENCE</scope>
    <source>
        <strain evidence="1">05753</strain>
    </source>
</reference>
<evidence type="ECO:0000313" key="2">
    <source>
        <dbReference type="Proteomes" id="UP001169006"/>
    </source>
</evidence>
<dbReference type="Gene3D" id="1.10.3210.10">
    <property type="entry name" value="Hypothetical protein af1432"/>
    <property type="match status" value="1"/>
</dbReference>
<comment type="caution">
    <text evidence="1">The sequence shown here is derived from an EMBL/GenBank/DDBJ whole genome shotgun (WGS) entry which is preliminary data.</text>
</comment>
<dbReference type="RefSeq" id="WP_302077715.1">
    <property type="nucleotide sequence ID" value="NZ_JAUKWQ010000004.1"/>
</dbReference>
<evidence type="ECO:0000313" key="1">
    <source>
        <dbReference type="EMBL" id="MDO1583529.1"/>
    </source>
</evidence>